<dbReference type="EMBL" id="CAJVPZ010059514">
    <property type="protein sequence ID" value="CAG8789154.1"/>
    <property type="molecule type" value="Genomic_DNA"/>
</dbReference>
<comment type="caution">
    <text evidence="2">The sequence shown here is derived from an EMBL/GenBank/DDBJ whole genome shotgun (WGS) entry which is preliminary data.</text>
</comment>
<organism evidence="2 3">
    <name type="scientific">Racocetra fulgida</name>
    <dbReference type="NCBI Taxonomy" id="60492"/>
    <lineage>
        <taxon>Eukaryota</taxon>
        <taxon>Fungi</taxon>
        <taxon>Fungi incertae sedis</taxon>
        <taxon>Mucoromycota</taxon>
        <taxon>Glomeromycotina</taxon>
        <taxon>Glomeromycetes</taxon>
        <taxon>Diversisporales</taxon>
        <taxon>Gigasporaceae</taxon>
        <taxon>Racocetra</taxon>
    </lineage>
</organism>
<sequence>IWLALFKFPEVPEIKTNAGAKAYNKLWEVDDYKRSKGELFKTTNNRLCTAVRSTVLNPGGKDIQCTEEIIKKYCAIFLVNKIPSKNDIMNIQDDSRDESNTNDYNDNNIEEHSENDTDED</sequence>
<evidence type="ECO:0000313" key="3">
    <source>
        <dbReference type="Proteomes" id="UP000789396"/>
    </source>
</evidence>
<proteinExistence type="predicted"/>
<feature type="non-terminal residue" evidence="2">
    <location>
        <position position="1"/>
    </location>
</feature>
<protein>
    <submittedName>
        <fullName evidence="2">18487_t:CDS:1</fullName>
    </submittedName>
</protein>
<feature type="region of interest" description="Disordered" evidence="1">
    <location>
        <begin position="88"/>
        <end position="120"/>
    </location>
</feature>
<name>A0A9N9JQ69_9GLOM</name>
<dbReference type="OrthoDB" id="2378787at2759"/>
<accession>A0A9N9JQ69</accession>
<feature type="compositionally biased region" description="Basic and acidic residues" evidence="1">
    <location>
        <begin position="109"/>
        <end position="120"/>
    </location>
</feature>
<evidence type="ECO:0000313" key="2">
    <source>
        <dbReference type="EMBL" id="CAG8789154.1"/>
    </source>
</evidence>
<dbReference type="AlphaFoldDB" id="A0A9N9JQ69"/>
<keyword evidence="3" id="KW-1185">Reference proteome</keyword>
<reference evidence="2" key="1">
    <citation type="submission" date="2021-06" db="EMBL/GenBank/DDBJ databases">
        <authorList>
            <person name="Kallberg Y."/>
            <person name="Tangrot J."/>
            <person name="Rosling A."/>
        </authorList>
    </citation>
    <scope>NUCLEOTIDE SEQUENCE</scope>
    <source>
        <strain evidence="2">IN212</strain>
    </source>
</reference>
<gene>
    <name evidence="2" type="ORF">RFULGI_LOCUS16570</name>
</gene>
<evidence type="ECO:0000256" key="1">
    <source>
        <dbReference type="SAM" id="MobiDB-lite"/>
    </source>
</evidence>
<feature type="non-terminal residue" evidence="2">
    <location>
        <position position="120"/>
    </location>
</feature>
<dbReference type="Proteomes" id="UP000789396">
    <property type="component" value="Unassembled WGS sequence"/>
</dbReference>